<keyword evidence="4" id="KW-1003">Cell membrane</keyword>
<dbReference type="PANTHER" id="PTHR32196:SF29">
    <property type="entry name" value="AUTOINDUCER 2 IMPORT SYSTEM PERMEASE PROTEIN LSRC"/>
    <property type="match status" value="1"/>
</dbReference>
<evidence type="ECO:0000256" key="4">
    <source>
        <dbReference type="ARBA" id="ARBA00022475"/>
    </source>
</evidence>
<keyword evidence="5" id="KW-0997">Cell inner membrane</keyword>
<dbReference type="AlphaFoldDB" id="A0A6G8Q4T9"/>
<keyword evidence="8 11" id="KW-0472">Membrane</keyword>
<evidence type="ECO:0000313" key="13">
    <source>
        <dbReference type="Proteomes" id="UP000501452"/>
    </source>
</evidence>
<evidence type="ECO:0000256" key="6">
    <source>
        <dbReference type="ARBA" id="ARBA00022692"/>
    </source>
</evidence>
<comment type="function">
    <text evidence="9">Part of the ABC transporter complex LsrABCD involved in autoinducer 2 (AI-2) import. Probably responsible for the translocation of the substrate across the membrane.</text>
</comment>
<keyword evidence="3" id="KW-0813">Transport</keyword>
<dbReference type="GO" id="GO:0022857">
    <property type="term" value="F:transmembrane transporter activity"/>
    <property type="evidence" value="ECO:0007669"/>
    <property type="project" value="InterPro"/>
</dbReference>
<comment type="subunit">
    <text evidence="2">The complex is composed of two ATP-binding proteins (LsrA), two transmembrane proteins (LsrC and LsrD) and a solute-binding protein (LsrB).</text>
</comment>
<dbReference type="Proteomes" id="UP000501452">
    <property type="component" value="Chromosome"/>
</dbReference>
<gene>
    <name evidence="12" type="ORF">GBA63_01890</name>
</gene>
<feature type="transmembrane region" description="Helical" evidence="11">
    <location>
        <begin position="255"/>
        <end position="273"/>
    </location>
</feature>
<reference evidence="12 13" key="1">
    <citation type="submission" date="2019-10" db="EMBL/GenBank/DDBJ databases">
        <title>Rubrobacter sp nov SCSIO 52090 isolated from a deep-sea sediment in the South China Sea.</title>
        <authorList>
            <person name="Chen R.W."/>
        </authorList>
    </citation>
    <scope>NUCLEOTIDE SEQUENCE [LARGE SCALE GENOMIC DNA]</scope>
    <source>
        <strain evidence="12 13">SCSIO 52909</strain>
    </source>
</reference>
<sequence>MSEAQAPIPAESSANGTALRRWLVRPEAPALVFLAVLLVAFSLSSDKFLSGSNLESILVSVAVLGTIALAVNQVILCGEIDISTGSMMGLCAVAAGAVATSTGGLILPLLTGVAVGALAGAVNGLLVTLGRIPSIIVTLGMLYALRGVILLVTGGTWITGIPNETRVLGTGSVLGIEYPVFVLLFLFVVMELVSRHSTWGRNVFAVGGNRRASRLAGLPIDRVRFLSFVLVGVFVGIASIIYLGRAGSVQTNTGTGLELQVVAAVVIGGTSISGGRGSTLAALTGAVLIGVILNGLILLGVPGIWQDAVLGALILLAVTTDVLRRRLLGDKS</sequence>
<dbReference type="PANTHER" id="PTHR32196">
    <property type="entry name" value="ABC TRANSPORTER PERMEASE PROTEIN YPHD-RELATED-RELATED"/>
    <property type="match status" value="1"/>
</dbReference>
<dbReference type="EMBL" id="CP045119">
    <property type="protein sequence ID" value="QIN81514.1"/>
    <property type="molecule type" value="Genomic_DNA"/>
</dbReference>
<keyword evidence="7 11" id="KW-1133">Transmembrane helix</keyword>
<evidence type="ECO:0000256" key="8">
    <source>
        <dbReference type="ARBA" id="ARBA00023136"/>
    </source>
</evidence>
<evidence type="ECO:0000256" key="7">
    <source>
        <dbReference type="ARBA" id="ARBA00022989"/>
    </source>
</evidence>
<feature type="transmembrane region" description="Helical" evidence="11">
    <location>
        <begin position="223"/>
        <end position="243"/>
    </location>
</feature>
<dbReference type="RefSeq" id="WP_166172966.1">
    <property type="nucleotide sequence ID" value="NZ_CP045119.1"/>
</dbReference>
<feature type="transmembrane region" description="Helical" evidence="11">
    <location>
        <begin position="280"/>
        <end position="298"/>
    </location>
</feature>
<evidence type="ECO:0000313" key="12">
    <source>
        <dbReference type="EMBL" id="QIN81514.1"/>
    </source>
</evidence>
<evidence type="ECO:0000256" key="2">
    <source>
        <dbReference type="ARBA" id="ARBA00011262"/>
    </source>
</evidence>
<feature type="transmembrane region" description="Helical" evidence="11">
    <location>
        <begin position="105"/>
        <end position="129"/>
    </location>
</feature>
<name>A0A6G8Q4T9_9ACTN</name>
<dbReference type="InterPro" id="IPR001851">
    <property type="entry name" value="ABC_transp_permease"/>
</dbReference>
<feature type="transmembrane region" description="Helical" evidence="11">
    <location>
        <begin position="136"/>
        <end position="158"/>
    </location>
</feature>
<keyword evidence="13" id="KW-1185">Reference proteome</keyword>
<feature type="transmembrane region" description="Helical" evidence="11">
    <location>
        <begin position="82"/>
        <end position="99"/>
    </location>
</feature>
<feature type="transmembrane region" description="Helical" evidence="11">
    <location>
        <begin position="28"/>
        <end position="45"/>
    </location>
</feature>
<dbReference type="GO" id="GO:0005886">
    <property type="term" value="C:plasma membrane"/>
    <property type="evidence" value="ECO:0007669"/>
    <property type="project" value="UniProtKB-SubCell"/>
</dbReference>
<organism evidence="12 13">
    <name type="scientific">Rubrobacter tropicus</name>
    <dbReference type="NCBI Taxonomy" id="2653851"/>
    <lineage>
        <taxon>Bacteria</taxon>
        <taxon>Bacillati</taxon>
        <taxon>Actinomycetota</taxon>
        <taxon>Rubrobacteria</taxon>
        <taxon>Rubrobacterales</taxon>
        <taxon>Rubrobacteraceae</taxon>
        <taxon>Rubrobacter</taxon>
    </lineage>
</organism>
<evidence type="ECO:0000256" key="3">
    <source>
        <dbReference type="ARBA" id="ARBA00022448"/>
    </source>
</evidence>
<evidence type="ECO:0000256" key="10">
    <source>
        <dbReference type="ARBA" id="ARBA00039382"/>
    </source>
</evidence>
<protein>
    <recommendedName>
        <fullName evidence="10">Autoinducer 2 import system permease protein LsrC</fullName>
    </recommendedName>
</protein>
<dbReference type="CDD" id="cd06579">
    <property type="entry name" value="TM_PBP1_transp_AraH_like"/>
    <property type="match status" value="1"/>
</dbReference>
<evidence type="ECO:0000256" key="1">
    <source>
        <dbReference type="ARBA" id="ARBA00004651"/>
    </source>
</evidence>
<keyword evidence="6 11" id="KW-0812">Transmembrane</keyword>
<feature type="transmembrane region" description="Helical" evidence="11">
    <location>
        <begin position="178"/>
        <end position="194"/>
    </location>
</feature>
<feature type="transmembrane region" description="Helical" evidence="11">
    <location>
        <begin position="57"/>
        <end position="75"/>
    </location>
</feature>
<comment type="subcellular location">
    <subcellularLocation>
        <location evidence="1">Cell membrane</location>
        <topology evidence="1">Multi-pass membrane protein</topology>
    </subcellularLocation>
</comment>
<evidence type="ECO:0000256" key="5">
    <source>
        <dbReference type="ARBA" id="ARBA00022519"/>
    </source>
</evidence>
<dbReference type="Pfam" id="PF02653">
    <property type="entry name" value="BPD_transp_2"/>
    <property type="match status" value="1"/>
</dbReference>
<dbReference type="KEGG" id="rub:GBA63_01890"/>
<evidence type="ECO:0000256" key="9">
    <source>
        <dbReference type="ARBA" id="ARBA00025439"/>
    </source>
</evidence>
<accession>A0A6G8Q4T9</accession>
<evidence type="ECO:0000256" key="11">
    <source>
        <dbReference type="SAM" id="Phobius"/>
    </source>
</evidence>
<proteinExistence type="predicted"/>